<proteinExistence type="predicted"/>
<dbReference type="SUPFAM" id="SSF53474">
    <property type="entry name" value="alpha/beta-Hydrolases"/>
    <property type="match status" value="1"/>
</dbReference>
<evidence type="ECO:0000259" key="1">
    <source>
        <dbReference type="Pfam" id="PF12146"/>
    </source>
</evidence>
<accession>A0A2S5T2E2</accession>
<evidence type="ECO:0000313" key="2">
    <source>
        <dbReference type="EMBL" id="PPE69150.1"/>
    </source>
</evidence>
<keyword evidence="3" id="KW-0645">Protease</keyword>
<dbReference type="Proteomes" id="UP000294772">
    <property type="component" value="Unassembled WGS sequence"/>
</dbReference>
<evidence type="ECO:0000313" key="4">
    <source>
        <dbReference type="Proteomes" id="UP000239406"/>
    </source>
</evidence>
<feature type="domain" description="Serine aminopeptidase S33" evidence="1">
    <location>
        <begin position="30"/>
        <end position="155"/>
    </location>
</feature>
<sequence>MQPFRFGAPSRQLYGVHHPPMGSQPRSTAVLICNPLGQEAVRTHRMFRVLAERLARAGRHVLRFDYYGTGEAAGDDEQGDLLGWRQDLCTAHAELLQRSGCTASVWVGARLGATLALMAAPDAPRPPTALVLWEPVVSGQHYLDHLAQRHRQALAESYSIVPPVLLQVETHDEALGFGLGAALRQQLRAADLRRMPLPRSSRVTLVAPPGDAHADDLAAALREQGNVPEVVAFTHQFDWTSEEAINTALVPSEAVQLLASHIETAP</sequence>
<name>A0A2S5T2E2_9BURK</name>
<comment type="caution">
    <text evidence="2">The sequence shown here is derived from an EMBL/GenBank/DDBJ whole genome shotgun (WGS) entry which is preliminary data.</text>
</comment>
<gene>
    <name evidence="2" type="ORF">C1702_12795</name>
    <name evidence="3" type="ORF">EV676_101270</name>
</gene>
<evidence type="ECO:0000313" key="5">
    <source>
        <dbReference type="Proteomes" id="UP000294772"/>
    </source>
</evidence>
<dbReference type="Proteomes" id="UP000239406">
    <property type="component" value="Unassembled WGS sequence"/>
</dbReference>
<evidence type="ECO:0000313" key="3">
    <source>
        <dbReference type="EMBL" id="TCP09694.1"/>
    </source>
</evidence>
<dbReference type="OrthoDB" id="5379975at2"/>
<dbReference type="GO" id="GO:0004177">
    <property type="term" value="F:aminopeptidase activity"/>
    <property type="evidence" value="ECO:0007669"/>
    <property type="project" value="UniProtKB-KW"/>
</dbReference>
<keyword evidence="4" id="KW-1185">Reference proteome</keyword>
<keyword evidence="3" id="KW-0031">Aminopeptidase</keyword>
<dbReference type="EMBL" id="PSNY01000014">
    <property type="protein sequence ID" value="PPE69150.1"/>
    <property type="molecule type" value="Genomic_DNA"/>
</dbReference>
<dbReference type="InterPro" id="IPR029058">
    <property type="entry name" value="AB_hydrolase_fold"/>
</dbReference>
<dbReference type="AlphaFoldDB" id="A0A2S5T2E2"/>
<dbReference type="InterPro" id="IPR022742">
    <property type="entry name" value="Hydrolase_4"/>
</dbReference>
<dbReference type="RefSeq" id="WP_104358104.1">
    <property type="nucleotide sequence ID" value="NZ_CALFFA010000022.1"/>
</dbReference>
<reference evidence="2 4" key="1">
    <citation type="submission" date="2018-02" db="EMBL/GenBank/DDBJ databases">
        <title>Reclassifiation of [Polyangium] brachysporum DSM 7029 as Guopingzhaonella breviflexa gen. nov., sp. nov., a member of the family Comamonadaceae.</title>
        <authorList>
            <person name="Tang B."/>
        </authorList>
    </citation>
    <scope>NUCLEOTIDE SEQUENCE [LARGE SCALE GENOMIC DNA]</scope>
    <source>
        <strain evidence="2 4">DSM 15344</strain>
    </source>
</reference>
<dbReference type="Gene3D" id="3.40.50.1820">
    <property type="entry name" value="alpha/beta hydrolase"/>
    <property type="match status" value="1"/>
</dbReference>
<organism evidence="2 4">
    <name type="scientific">Caldimonas thermodepolymerans</name>
    <dbReference type="NCBI Taxonomy" id="215580"/>
    <lineage>
        <taxon>Bacteria</taxon>
        <taxon>Pseudomonadati</taxon>
        <taxon>Pseudomonadota</taxon>
        <taxon>Betaproteobacteria</taxon>
        <taxon>Burkholderiales</taxon>
        <taxon>Sphaerotilaceae</taxon>
        <taxon>Caldimonas</taxon>
    </lineage>
</organism>
<dbReference type="Pfam" id="PF12146">
    <property type="entry name" value="Hydrolase_4"/>
    <property type="match status" value="1"/>
</dbReference>
<dbReference type="EMBL" id="SLXF01000001">
    <property type="protein sequence ID" value="TCP09694.1"/>
    <property type="molecule type" value="Genomic_DNA"/>
</dbReference>
<protein>
    <submittedName>
        <fullName evidence="2">Alpha/beta hydrolase</fullName>
    </submittedName>
    <submittedName>
        <fullName evidence="3">Serine aminopeptidase S33 family</fullName>
    </submittedName>
</protein>
<keyword evidence="2" id="KW-0378">Hydrolase</keyword>
<reference evidence="3 5" key="2">
    <citation type="submission" date="2019-03" db="EMBL/GenBank/DDBJ databases">
        <title>Genomic Encyclopedia of Type Strains, Phase IV (KMG-IV): sequencing the most valuable type-strain genomes for metagenomic binning, comparative biology and taxonomic classification.</title>
        <authorList>
            <person name="Goeker M."/>
        </authorList>
    </citation>
    <scope>NUCLEOTIDE SEQUENCE [LARGE SCALE GENOMIC DNA]</scope>
    <source>
        <strain evidence="3 5">DSM 15264</strain>
    </source>
</reference>